<dbReference type="InterPro" id="IPR003594">
    <property type="entry name" value="HATPase_dom"/>
</dbReference>
<dbReference type="Pfam" id="PF00512">
    <property type="entry name" value="HisKA"/>
    <property type="match status" value="1"/>
</dbReference>
<dbReference type="Proteomes" id="UP000694308">
    <property type="component" value="Unassembled WGS sequence"/>
</dbReference>
<keyword evidence="11 12" id="KW-0472">Membrane</keyword>
<dbReference type="FunFam" id="1.10.287.130:FF:000001">
    <property type="entry name" value="Two-component sensor histidine kinase"/>
    <property type="match status" value="1"/>
</dbReference>
<dbReference type="PANTHER" id="PTHR45528">
    <property type="entry name" value="SENSOR HISTIDINE KINASE CPXA"/>
    <property type="match status" value="1"/>
</dbReference>
<dbReference type="RefSeq" id="WP_218320608.1">
    <property type="nucleotide sequence ID" value="NZ_JAEEGC010000049.1"/>
</dbReference>
<feature type="transmembrane region" description="Helical" evidence="12">
    <location>
        <begin position="12"/>
        <end position="35"/>
    </location>
</feature>
<dbReference type="PANTHER" id="PTHR45528:SF1">
    <property type="entry name" value="SENSOR HISTIDINE KINASE CPXA"/>
    <property type="match status" value="1"/>
</dbReference>
<keyword evidence="12" id="KW-1133">Transmembrane helix</keyword>
<keyword evidence="4" id="KW-1003">Cell membrane</keyword>
<dbReference type="CDD" id="cd06225">
    <property type="entry name" value="HAMP"/>
    <property type="match status" value="1"/>
</dbReference>
<dbReference type="EMBL" id="JAEEGC010000049">
    <property type="protein sequence ID" value="MBV7273538.1"/>
    <property type="molecule type" value="Genomic_DNA"/>
</dbReference>
<evidence type="ECO:0000256" key="11">
    <source>
        <dbReference type="ARBA" id="ARBA00023136"/>
    </source>
</evidence>
<dbReference type="SMART" id="SM00304">
    <property type="entry name" value="HAMP"/>
    <property type="match status" value="1"/>
</dbReference>
<evidence type="ECO:0000256" key="3">
    <source>
        <dbReference type="ARBA" id="ARBA00012438"/>
    </source>
</evidence>
<keyword evidence="8 15" id="KW-0418">Kinase</keyword>
<comment type="subcellular location">
    <subcellularLocation>
        <location evidence="2">Cell membrane</location>
        <topology evidence="2">Multi-pass membrane protein</topology>
    </subcellularLocation>
</comment>
<evidence type="ECO:0000256" key="1">
    <source>
        <dbReference type="ARBA" id="ARBA00000085"/>
    </source>
</evidence>
<evidence type="ECO:0000256" key="10">
    <source>
        <dbReference type="ARBA" id="ARBA00023012"/>
    </source>
</evidence>
<feature type="domain" description="Histidine kinase" evidence="13">
    <location>
        <begin position="249"/>
        <end position="461"/>
    </location>
</feature>
<dbReference type="Pfam" id="PF00672">
    <property type="entry name" value="HAMP"/>
    <property type="match status" value="1"/>
</dbReference>
<protein>
    <recommendedName>
        <fullName evidence="3">histidine kinase</fullName>
        <ecNumber evidence="3">2.7.13.3</ecNumber>
    </recommendedName>
</protein>
<dbReference type="InterPro" id="IPR005467">
    <property type="entry name" value="His_kinase_dom"/>
</dbReference>
<dbReference type="PROSITE" id="PS50109">
    <property type="entry name" value="HIS_KIN"/>
    <property type="match status" value="1"/>
</dbReference>
<feature type="transmembrane region" description="Helical" evidence="12">
    <location>
        <begin position="165"/>
        <end position="187"/>
    </location>
</feature>
<dbReference type="PROSITE" id="PS50885">
    <property type="entry name" value="HAMP"/>
    <property type="match status" value="1"/>
</dbReference>
<evidence type="ECO:0000256" key="7">
    <source>
        <dbReference type="ARBA" id="ARBA00022741"/>
    </source>
</evidence>
<evidence type="ECO:0000256" key="5">
    <source>
        <dbReference type="ARBA" id="ARBA00022553"/>
    </source>
</evidence>
<comment type="catalytic activity">
    <reaction evidence="1">
        <text>ATP + protein L-histidine = ADP + protein N-phospho-L-histidine.</text>
        <dbReference type="EC" id="2.7.13.3"/>
    </reaction>
</comment>
<dbReference type="CDD" id="cd00082">
    <property type="entry name" value="HisKA"/>
    <property type="match status" value="1"/>
</dbReference>
<dbReference type="InterPro" id="IPR050398">
    <property type="entry name" value="HssS/ArlS-like"/>
</dbReference>
<evidence type="ECO:0000256" key="8">
    <source>
        <dbReference type="ARBA" id="ARBA00022777"/>
    </source>
</evidence>
<feature type="domain" description="HAMP" evidence="14">
    <location>
        <begin position="189"/>
        <end position="241"/>
    </location>
</feature>
<evidence type="ECO:0000256" key="4">
    <source>
        <dbReference type="ARBA" id="ARBA00022475"/>
    </source>
</evidence>
<keyword evidence="6" id="KW-0808">Transferase</keyword>
<keyword evidence="9" id="KW-0067">ATP-binding</keyword>
<keyword evidence="16" id="KW-1185">Reference proteome</keyword>
<dbReference type="Pfam" id="PF02518">
    <property type="entry name" value="HATPase_c"/>
    <property type="match status" value="1"/>
</dbReference>
<keyword evidence="10" id="KW-0902">Two-component regulatory system</keyword>
<dbReference type="EC" id="2.7.13.3" evidence="3"/>
<gene>
    <name evidence="15" type="ORF">I6U48_11520</name>
</gene>
<keyword evidence="7" id="KW-0547">Nucleotide-binding</keyword>
<evidence type="ECO:0000313" key="15">
    <source>
        <dbReference type="EMBL" id="MBV7273538.1"/>
    </source>
</evidence>
<name>A0A949TZ56_9CLOT</name>
<evidence type="ECO:0000256" key="9">
    <source>
        <dbReference type="ARBA" id="ARBA00022840"/>
    </source>
</evidence>
<dbReference type="InterPro" id="IPR003661">
    <property type="entry name" value="HisK_dim/P_dom"/>
</dbReference>
<dbReference type="AlphaFoldDB" id="A0A949TZ56"/>
<evidence type="ECO:0000256" key="6">
    <source>
        <dbReference type="ARBA" id="ARBA00022679"/>
    </source>
</evidence>
<dbReference type="GO" id="GO:0005886">
    <property type="term" value="C:plasma membrane"/>
    <property type="evidence" value="ECO:0007669"/>
    <property type="project" value="UniProtKB-SubCell"/>
</dbReference>
<evidence type="ECO:0000256" key="2">
    <source>
        <dbReference type="ARBA" id="ARBA00004651"/>
    </source>
</evidence>
<accession>A0A949TZ56</accession>
<dbReference type="FunFam" id="3.30.565.10:FF:000006">
    <property type="entry name" value="Sensor histidine kinase WalK"/>
    <property type="match status" value="1"/>
</dbReference>
<evidence type="ECO:0000256" key="12">
    <source>
        <dbReference type="SAM" id="Phobius"/>
    </source>
</evidence>
<sequence>MKSLKTRLIGSHFIAIFLSIVIIEILCFISIKNYYYNTIEETLKKQAQTSINFFNKYSDKNNKDVFLEDIIETLSYTTNAHIQILSRDKVLVVDSLGIKAGTTLNYPDINAANENKETRFIGVPSYSKEKCMGVSYLLQNATRNSSYIIRLESSLKDVDNFLKNLIIIFIVIGFLVIVFISLISVLISNSIINPLNNIITTAKEMAQGKFSVKAQKKYNDEVGTLADTLNYMAKEILKTDKLKNDFISSVSHELRTPLTAIKGWALTLKRKELIDEIKREEGLNIIIEESERLTALVEELLDFSRFQSNRITLNIEDLNLSELLHNALNEIQPRANRSNIIIISYIPTLPLVKGDKNRLKQVFINILDNSLKFTKSGGSITLKAFLENENVKVSIEDSGIGIEPEHLPHILKKFYKGDTKKSGSGIGLAICEEIIKLHNGSLEIESTLGVGTVVTIILKGA</sequence>
<keyword evidence="5" id="KW-0597">Phosphoprotein</keyword>
<dbReference type="GO" id="GO:0005524">
    <property type="term" value="F:ATP binding"/>
    <property type="evidence" value="ECO:0007669"/>
    <property type="project" value="UniProtKB-KW"/>
</dbReference>
<proteinExistence type="predicted"/>
<dbReference type="SMART" id="SM00387">
    <property type="entry name" value="HATPase_c"/>
    <property type="match status" value="1"/>
</dbReference>
<evidence type="ECO:0000259" key="13">
    <source>
        <dbReference type="PROSITE" id="PS50109"/>
    </source>
</evidence>
<evidence type="ECO:0000259" key="14">
    <source>
        <dbReference type="PROSITE" id="PS50885"/>
    </source>
</evidence>
<reference evidence="15" key="1">
    <citation type="submission" date="2020-12" db="EMBL/GenBank/DDBJ databases">
        <title>Clostridium thailandense sp. nov., a novel acetogenic bacterium isolated from peat land soil in Thailand.</title>
        <authorList>
            <person name="Chaikitkaew S."/>
            <person name="Birkeland N.K."/>
        </authorList>
    </citation>
    <scope>NUCLEOTIDE SEQUENCE</scope>
    <source>
        <strain evidence="15">PL3</strain>
    </source>
</reference>
<dbReference type="InterPro" id="IPR003660">
    <property type="entry name" value="HAMP_dom"/>
</dbReference>
<evidence type="ECO:0000313" key="16">
    <source>
        <dbReference type="Proteomes" id="UP000694308"/>
    </source>
</evidence>
<organism evidence="15 16">
    <name type="scientific">Clostridium thailandense</name>
    <dbReference type="NCBI Taxonomy" id="2794346"/>
    <lineage>
        <taxon>Bacteria</taxon>
        <taxon>Bacillati</taxon>
        <taxon>Bacillota</taxon>
        <taxon>Clostridia</taxon>
        <taxon>Eubacteriales</taxon>
        <taxon>Clostridiaceae</taxon>
        <taxon>Clostridium</taxon>
    </lineage>
</organism>
<dbReference type="GO" id="GO:0000155">
    <property type="term" value="F:phosphorelay sensor kinase activity"/>
    <property type="evidence" value="ECO:0007669"/>
    <property type="project" value="InterPro"/>
</dbReference>
<comment type="caution">
    <text evidence="15">The sequence shown here is derived from an EMBL/GenBank/DDBJ whole genome shotgun (WGS) entry which is preliminary data.</text>
</comment>
<keyword evidence="12" id="KW-0812">Transmembrane</keyword>
<dbReference type="SMART" id="SM00388">
    <property type="entry name" value="HisKA"/>
    <property type="match status" value="1"/>
</dbReference>